<dbReference type="AlphaFoldDB" id="A0A2J7QAF8"/>
<proteinExistence type="predicted"/>
<organism evidence="2 3">
    <name type="scientific">Cryptotermes secundus</name>
    <dbReference type="NCBI Taxonomy" id="105785"/>
    <lineage>
        <taxon>Eukaryota</taxon>
        <taxon>Metazoa</taxon>
        <taxon>Ecdysozoa</taxon>
        <taxon>Arthropoda</taxon>
        <taxon>Hexapoda</taxon>
        <taxon>Insecta</taxon>
        <taxon>Pterygota</taxon>
        <taxon>Neoptera</taxon>
        <taxon>Polyneoptera</taxon>
        <taxon>Dictyoptera</taxon>
        <taxon>Blattodea</taxon>
        <taxon>Blattoidea</taxon>
        <taxon>Termitoidae</taxon>
        <taxon>Kalotermitidae</taxon>
        <taxon>Cryptotermitinae</taxon>
        <taxon>Cryptotermes</taxon>
    </lineage>
</organism>
<dbReference type="InParanoid" id="A0A2J7QAF8"/>
<comment type="caution">
    <text evidence="2">The sequence shown here is derived from an EMBL/GenBank/DDBJ whole genome shotgun (WGS) entry which is preliminary data.</text>
</comment>
<dbReference type="EMBL" id="NEVH01016330">
    <property type="protein sequence ID" value="PNF25580.1"/>
    <property type="molecule type" value="Genomic_DNA"/>
</dbReference>
<dbReference type="InterPro" id="IPR052709">
    <property type="entry name" value="Transposase-MT_Hybrid"/>
</dbReference>
<dbReference type="OrthoDB" id="6594036at2759"/>
<dbReference type="Gene3D" id="1.10.10.1450">
    <property type="match status" value="1"/>
</dbReference>
<protein>
    <recommendedName>
        <fullName evidence="1">Mos1 transposase HTH domain-containing protein</fullName>
    </recommendedName>
</protein>
<accession>A0A2J7QAF8</accession>
<dbReference type="Gene3D" id="3.30.420.10">
    <property type="entry name" value="Ribonuclease H-like superfamily/Ribonuclease H"/>
    <property type="match status" value="1"/>
</dbReference>
<evidence type="ECO:0000313" key="2">
    <source>
        <dbReference type="EMBL" id="PNF25580.1"/>
    </source>
</evidence>
<dbReference type="Proteomes" id="UP000235965">
    <property type="component" value="Unassembled WGS sequence"/>
</dbReference>
<dbReference type="InterPro" id="IPR036397">
    <property type="entry name" value="RNaseH_sf"/>
</dbReference>
<dbReference type="Pfam" id="PF17906">
    <property type="entry name" value="HTH_48"/>
    <property type="match status" value="1"/>
</dbReference>
<dbReference type="InterPro" id="IPR041426">
    <property type="entry name" value="Mos1_HTH"/>
</dbReference>
<feature type="domain" description="Mos1 transposase HTH" evidence="1">
    <location>
        <begin position="7"/>
        <end position="51"/>
    </location>
</feature>
<dbReference type="PANTHER" id="PTHR46060:SF1">
    <property type="entry name" value="MARINER MOS1 TRANSPOSASE-LIKE PROTEIN"/>
    <property type="match status" value="1"/>
</dbReference>
<sequence>MSQFEQRANIKFICKLRKSASETQSALQQVYGDIALKKSAVYDWFSQFKSGQETSEDDQRSRRPLTSRTKEMIGKVRQLIRCDRRMTITEFEQKVGISYGSIYTILFDDLKVSSFSAKHTLLVVQQFLAEKNISTITQPPYSPDLAPSDFRLLPTLKMGLKGTRYPTMEDTKSNVTAALHKIPKEAFHRCFQQWQDR</sequence>
<evidence type="ECO:0000259" key="1">
    <source>
        <dbReference type="Pfam" id="PF17906"/>
    </source>
</evidence>
<name>A0A2J7QAF8_9NEOP</name>
<dbReference type="GO" id="GO:0003676">
    <property type="term" value="F:nucleic acid binding"/>
    <property type="evidence" value="ECO:0007669"/>
    <property type="project" value="InterPro"/>
</dbReference>
<reference evidence="2 3" key="1">
    <citation type="submission" date="2017-12" db="EMBL/GenBank/DDBJ databases">
        <title>Hemimetabolous genomes reveal molecular basis of termite eusociality.</title>
        <authorList>
            <person name="Harrison M.C."/>
            <person name="Jongepier E."/>
            <person name="Robertson H.M."/>
            <person name="Arning N."/>
            <person name="Bitard-Feildel T."/>
            <person name="Chao H."/>
            <person name="Childers C.P."/>
            <person name="Dinh H."/>
            <person name="Doddapaneni H."/>
            <person name="Dugan S."/>
            <person name="Gowin J."/>
            <person name="Greiner C."/>
            <person name="Han Y."/>
            <person name="Hu H."/>
            <person name="Hughes D.S.T."/>
            <person name="Huylmans A.-K."/>
            <person name="Kemena C."/>
            <person name="Kremer L.P.M."/>
            <person name="Lee S.L."/>
            <person name="Lopez-Ezquerra A."/>
            <person name="Mallet L."/>
            <person name="Monroy-Kuhn J.M."/>
            <person name="Moser A."/>
            <person name="Murali S.C."/>
            <person name="Muzny D.M."/>
            <person name="Otani S."/>
            <person name="Piulachs M.-D."/>
            <person name="Poelchau M."/>
            <person name="Qu J."/>
            <person name="Schaub F."/>
            <person name="Wada-Katsumata A."/>
            <person name="Worley K.C."/>
            <person name="Xie Q."/>
            <person name="Ylla G."/>
            <person name="Poulsen M."/>
            <person name="Gibbs R.A."/>
            <person name="Schal C."/>
            <person name="Richards S."/>
            <person name="Belles X."/>
            <person name="Korb J."/>
            <person name="Bornberg-Bauer E."/>
        </authorList>
    </citation>
    <scope>NUCLEOTIDE SEQUENCE [LARGE SCALE GENOMIC DNA]</scope>
    <source>
        <tissue evidence="2">Whole body</tissue>
    </source>
</reference>
<dbReference type="PANTHER" id="PTHR46060">
    <property type="entry name" value="MARINER MOS1 TRANSPOSASE-LIKE PROTEIN"/>
    <property type="match status" value="1"/>
</dbReference>
<evidence type="ECO:0000313" key="3">
    <source>
        <dbReference type="Proteomes" id="UP000235965"/>
    </source>
</evidence>
<gene>
    <name evidence="2" type="ORF">B7P43_G03820</name>
</gene>
<keyword evidence="3" id="KW-1185">Reference proteome</keyword>